<keyword evidence="5 9" id="KW-1133">Transmembrane helix</keyword>
<dbReference type="Ensembl" id="ENSCSAVT00000009505.1">
    <property type="protein sequence ID" value="ENSCSAVP00000009388.1"/>
    <property type="gene ID" value="ENSCSAVG00000005535.1"/>
</dbReference>
<keyword evidence="7 9" id="KW-0472">Membrane</keyword>
<evidence type="ECO:0000256" key="9">
    <source>
        <dbReference type="RuleBase" id="RU364020"/>
    </source>
</evidence>
<evidence type="ECO:0000256" key="6">
    <source>
        <dbReference type="ARBA" id="ARBA00023034"/>
    </source>
</evidence>
<keyword evidence="3 9" id="KW-0808">Transferase</keyword>
<feature type="transmembrane region" description="Helical" evidence="9">
    <location>
        <begin position="7"/>
        <end position="24"/>
    </location>
</feature>
<comment type="similarity">
    <text evidence="2 9">Belongs to the sulfotransferase 2 family.</text>
</comment>
<evidence type="ECO:0000256" key="2">
    <source>
        <dbReference type="ARBA" id="ARBA00006339"/>
    </source>
</evidence>
<proteinExistence type="inferred from homology"/>
<accession>H2YVM7</accession>
<sequence>MRRIQRYFILLCTIPVPLFLYISYNPRLCCSAESESNKRWFFIDSMNSLALQFYVHKDSSERVEVNVLPQTNVNKSFQINHKTAKKTVQRMCNRHKRIPHSLKSLTKKQRRITLSHLIVNDEYKFIYCYTPKVACSNWKRIMKVLYGQIELAENIQHIDHAHGFKYLSNYPESEMEEKLKTYYKFMFVRNPLERALSVYRNKFNDIETFRLLYGSEIARMMHHDSEEQYRGKSPGDDISFVDFIKYITFGVEVTEMNEHWTPMSTLCQPCAISYDFIGTYDNIEKESEMVLRAIHAPPDLHFPQRQKWYNPTTNKYMEYYFSLLQPALLRNFALKYFADFKLFSYPLPINVTSRSELGHVPQN</sequence>
<evidence type="ECO:0000256" key="3">
    <source>
        <dbReference type="ARBA" id="ARBA00022679"/>
    </source>
</evidence>
<dbReference type="EC" id="2.8.2.-" evidence="9"/>
<dbReference type="HOGENOM" id="CLU_734246_0_0_1"/>
<dbReference type="STRING" id="51511.ENSCSAVP00000009388"/>
<reference evidence="11" key="1">
    <citation type="submission" date="2003-08" db="EMBL/GenBank/DDBJ databases">
        <authorList>
            <person name="Birren B."/>
            <person name="Nusbaum C."/>
            <person name="Abebe A."/>
            <person name="Abouelleil A."/>
            <person name="Adekoya E."/>
            <person name="Ait-zahra M."/>
            <person name="Allen N."/>
            <person name="Allen T."/>
            <person name="An P."/>
            <person name="Anderson M."/>
            <person name="Anderson S."/>
            <person name="Arachchi H."/>
            <person name="Armbruster J."/>
            <person name="Bachantsang P."/>
            <person name="Baldwin J."/>
            <person name="Barry A."/>
            <person name="Bayul T."/>
            <person name="Blitshsteyn B."/>
            <person name="Bloom T."/>
            <person name="Blye J."/>
            <person name="Boguslavskiy L."/>
            <person name="Borowsky M."/>
            <person name="Boukhgalter B."/>
            <person name="Brunache A."/>
            <person name="Butler J."/>
            <person name="Calixte N."/>
            <person name="Calvo S."/>
            <person name="Camarata J."/>
            <person name="Campo K."/>
            <person name="Chang J."/>
            <person name="Cheshatsang Y."/>
            <person name="Citroen M."/>
            <person name="Collymore A."/>
            <person name="Considine T."/>
            <person name="Cook A."/>
            <person name="Cooke P."/>
            <person name="Corum B."/>
            <person name="Cuomo C."/>
            <person name="David R."/>
            <person name="Dawoe T."/>
            <person name="Degray S."/>
            <person name="Dodge S."/>
            <person name="Dooley K."/>
            <person name="Dorje P."/>
            <person name="Dorjee K."/>
            <person name="Dorris L."/>
            <person name="Duffey N."/>
            <person name="Dupes A."/>
            <person name="Elkins T."/>
            <person name="Engels R."/>
            <person name="Erickson J."/>
            <person name="Farina A."/>
            <person name="Faro S."/>
            <person name="Ferreira P."/>
            <person name="Fischer H."/>
            <person name="Fitzgerald M."/>
            <person name="Foley K."/>
            <person name="Gage D."/>
            <person name="Galagan J."/>
            <person name="Gearin G."/>
            <person name="Gnerre S."/>
            <person name="Gnirke A."/>
            <person name="Goyette A."/>
            <person name="Graham J."/>
            <person name="Grandbois E."/>
            <person name="Gyaltsen K."/>
            <person name="Hafez N."/>
            <person name="Hagopian D."/>
            <person name="Hagos B."/>
            <person name="Hall J."/>
            <person name="Hatcher B."/>
            <person name="Heller A."/>
            <person name="Higgins H."/>
            <person name="Honan T."/>
            <person name="Horn A."/>
            <person name="Houde N."/>
            <person name="Hughes L."/>
            <person name="Hulme W."/>
            <person name="Husby E."/>
            <person name="Iliev I."/>
            <person name="Jaffe D."/>
            <person name="Jones C."/>
            <person name="Kamal M."/>
            <person name="Kamat A."/>
            <person name="Kamvysselis M."/>
            <person name="Karlsson E."/>
            <person name="Kells C."/>
            <person name="Kieu A."/>
            <person name="Kisner P."/>
            <person name="Kodira C."/>
            <person name="Kulbokas E."/>
            <person name="Labutti K."/>
            <person name="Lama D."/>
            <person name="Landers T."/>
            <person name="Leger J."/>
            <person name="Levine S."/>
            <person name="Lewis D."/>
            <person name="Lewis T."/>
            <person name="Lindblad-toh K."/>
            <person name="Liu X."/>
            <person name="Lokyitsang T."/>
            <person name="Lokyitsang Y."/>
            <person name="Lucien O."/>
            <person name="Lui A."/>
            <person name="Ma L.J."/>
            <person name="Mabbitt R."/>
            <person name="Macdonald J."/>
            <person name="Maclean C."/>
            <person name="Major J."/>
            <person name="Manning J."/>
            <person name="Marabella R."/>
            <person name="Maru K."/>
            <person name="Matthews C."/>
            <person name="Mauceli E."/>
            <person name="Mccarthy M."/>
            <person name="Mcdonough S."/>
            <person name="Mcghee T."/>
            <person name="Meldrim J."/>
            <person name="Meneus L."/>
            <person name="Mesirov J."/>
            <person name="Mihalev A."/>
            <person name="Mihova T."/>
            <person name="Mikkelsen T."/>
            <person name="Mlenga V."/>
            <person name="Moru K."/>
            <person name="Mozes J."/>
            <person name="Mulrain L."/>
            <person name="Munson G."/>
            <person name="Naylor J."/>
            <person name="Newes C."/>
            <person name="Nguyen C."/>
            <person name="Nguyen N."/>
            <person name="Nguyen T."/>
            <person name="Nicol R."/>
            <person name="Nielsen C."/>
            <person name="Nizzari M."/>
            <person name="Norbu C."/>
            <person name="Norbu N."/>
            <person name="O'donnell P."/>
            <person name="Okoawo O."/>
            <person name="O'leary S."/>
            <person name="Omotosho B."/>
            <person name="O'neill K."/>
            <person name="Osman S."/>
            <person name="Parker S."/>
            <person name="Perrin D."/>
            <person name="Phunkhang P."/>
            <person name="Piqani B."/>
            <person name="Purcell S."/>
            <person name="Rachupka T."/>
            <person name="Ramasamy U."/>
            <person name="Rameau R."/>
            <person name="Ray V."/>
            <person name="Raymond C."/>
            <person name="Retta R."/>
            <person name="Richardson S."/>
            <person name="Rise C."/>
            <person name="Rodriguez J."/>
            <person name="Rogers J."/>
            <person name="Rogov P."/>
            <person name="Rutman M."/>
            <person name="Schupbach R."/>
            <person name="Seaman C."/>
            <person name="Settipalli S."/>
            <person name="Sharpe T."/>
            <person name="Sheridan J."/>
            <person name="Sherpa N."/>
            <person name="Shi J."/>
            <person name="Smirnov S."/>
            <person name="Smith C."/>
            <person name="Sougnez C."/>
            <person name="Spencer B."/>
            <person name="Stalker J."/>
            <person name="Stange-thomann N."/>
            <person name="Stavropoulos S."/>
            <person name="Stetson K."/>
            <person name="Stone C."/>
            <person name="Stone S."/>
            <person name="Stubbs M."/>
            <person name="Talamas J."/>
            <person name="Tchuinga P."/>
            <person name="Tenzing P."/>
            <person name="Tesfaye S."/>
            <person name="Theodore J."/>
            <person name="Thoulutsang Y."/>
            <person name="Topham K."/>
            <person name="Towey S."/>
            <person name="Tsamla T."/>
            <person name="Tsomo N."/>
            <person name="Vallee D."/>
            <person name="Vassiliev H."/>
            <person name="Venkataraman V."/>
            <person name="Vinson J."/>
            <person name="Vo A."/>
            <person name="Wade C."/>
            <person name="Wang S."/>
            <person name="Wangchuk T."/>
            <person name="Wangdi T."/>
            <person name="Whittaker C."/>
            <person name="Wilkinson J."/>
            <person name="Wu Y."/>
            <person name="Wyman D."/>
            <person name="Yadav S."/>
            <person name="Yang S."/>
            <person name="Yang X."/>
            <person name="Yeager S."/>
            <person name="Yee E."/>
            <person name="Young G."/>
            <person name="Zainoun J."/>
            <person name="Zembeck L."/>
            <person name="Zimmer A."/>
            <person name="Zody M."/>
            <person name="Lander E."/>
        </authorList>
    </citation>
    <scope>NUCLEOTIDE SEQUENCE [LARGE SCALE GENOMIC DNA]</scope>
</reference>
<keyword evidence="6 9" id="KW-0333">Golgi apparatus</keyword>
<keyword evidence="9" id="KW-0735">Signal-anchor</keyword>
<dbReference type="eggNOG" id="KOG4651">
    <property type="taxonomic scope" value="Eukaryota"/>
</dbReference>
<dbReference type="InterPro" id="IPR018011">
    <property type="entry name" value="Carb_sulfotrans_8-10"/>
</dbReference>
<dbReference type="Proteomes" id="UP000007875">
    <property type="component" value="Unassembled WGS sequence"/>
</dbReference>
<keyword evidence="9" id="KW-0119">Carbohydrate metabolism</keyword>
<name>H2YVM7_CIOSA</name>
<keyword evidence="8 9" id="KW-0325">Glycoprotein</keyword>
<organism evidence="10 11">
    <name type="scientific">Ciona savignyi</name>
    <name type="common">Pacific transparent sea squirt</name>
    <dbReference type="NCBI Taxonomy" id="51511"/>
    <lineage>
        <taxon>Eukaryota</taxon>
        <taxon>Metazoa</taxon>
        <taxon>Chordata</taxon>
        <taxon>Tunicata</taxon>
        <taxon>Ascidiacea</taxon>
        <taxon>Phlebobranchia</taxon>
        <taxon>Cionidae</taxon>
        <taxon>Ciona</taxon>
    </lineage>
</organism>
<dbReference type="InParanoid" id="H2YVM7"/>
<reference evidence="10" key="2">
    <citation type="submission" date="2025-08" db="UniProtKB">
        <authorList>
            <consortium name="Ensembl"/>
        </authorList>
    </citation>
    <scope>IDENTIFICATION</scope>
</reference>
<dbReference type="OMA" id="SQKNMPH"/>
<keyword evidence="11" id="KW-1185">Reference proteome</keyword>
<evidence type="ECO:0000256" key="7">
    <source>
        <dbReference type="ARBA" id="ARBA00023136"/>
    </source>
</evidence>
<evidence type="ECO:0000256" key="4">
    <source>
        <dbReference type="ARBA" id="ARBA00022692"/>
    </source>
</evidence>
<dbReference type="GeneTree" id="ENSGT00940000162640"/>
<evidence type="ECO:0000313" key="11">
    <source>
        <dbReference type="Proteomes" id="UP000007875"/>
    </source>
</evidence>
<dbReference type="PANTHER" id="PTHR12137:SF33">
    <property type="entry name" value="CARBOHYDRATE SULFOTRANSFERASE 14"/>
    <property type="match status" value="1"/>
</dbReference>
<dbReference type="GO" id="GO:0016051">
    <property type="term" value="P:carbohydrate biosynthetic process"/>
    <property type="evidence" value="ECO:0007669"/>
    <property type="project" value="InterPro"/>
</dbReference>
<dbReference type="PANTHER" id="PTHR12137">
    <property type="entry name" value="CARBOHYDRATE SULFOTRANSFERASE"/>
    <property type="match status" value="1"/>
</dbReference>
<dbReference type="GO" id="GO:0000139">
    <property type="term" value="C:Golgi membrane"/>
    <property type="evidence" value="ECO:0007669"/>
    <property type="project" value="UniProtKB-SubCell"/>
</dbReference>
<evidence type="ECO:0000256" key="5">
    <source>
        <dbReference type="ARBA" id="ARBA00022989"/>
    </source>
</evidence>
<dbReference type="AlphaFoldDB" id="H2YVM7"/>
<comment type="subcellular location">
    <subcellularLocation>
        <location evidence="1 9">Golgi apparatus membrane</location>
        <topology evidence="1 9">Single-pass type II membrane protein</topology>
    </subcellularLocation>
</comment>
<dbReference type="InterPro" id="IPR005331">
    <property type="entry name" value="Sulfotransferase"/>
</dbReference>
<dbReference type="Pfam" id="PF03567">
    <property type="entry name" value="Sulfotransfer_2"/>
    <property type="match status" value="1"/>
</dbReference>
<evidence type="ECO:0000256" key="8">
    <source>
        <dbReference type="ARBA" id="ARBA00023180"/>
    </source>
</evidence>
<reference evidence="10" key="3">
    <citation type="submission" date="2025-09" db="UniProtKB">
        <authorList>
            <consortium name="Ensembl"/>
        </authorList>
    </citation>
    <scope>IDENTIFICATION</scope>
</reference>
<dbReference type="GO" id="GO:0008146">
    <property type="term" value="F:sulfotransferase activity"/>
    <property type="evidence" value="ECO:0007669"/>
    <property type="project" value="InterPro"/>
</dbReference>
<evidence type="ECO:0000256" key="1">
    <source>
        <dbReference type="ARBA" id="ARBA00004323"/>
    </source>
</evidence>
<keyword evidence="4 9" id="KW-0812">Transmembrane</keyword>
<protein>
    <recommendedName>
        <fullName evidence="9">Carbohydrate sulfotransferase</fullName>
        <ecNumber evidence="9">2.8.2.-</ecNumber>
    </recommendedName>
</protein>
<evidence type="ECO:0000313" key="10">
    <source>
        <dbReference type="Ensembl" id="ENSCSAVP00000009388.1"/>
    </source>
</evidence>